<protein>
    <submittedName>
        <fullName evidence="1">Uncharacterized protein</fullName>
    </submittedName>
</protein>
<dbReference type="RefSeq" id="WP_068872839.1">
    <property type="nucleotide sequence ID" value="NZ_CP015902.2"/>
</dbReference>
<dbReference type="EMBL" id="CP015902">
    <property type="protein sequence ID" value="ARE21588.1"/>
    <property type="molecule type" value="Genomic_DNA"/>
</dbReference>
<proteinExistence type="predicted"/>
<evidence type="ECO:0000313" key="2">
    <source>
        <dbReference type="Proteomes" id="UP000192095"/>
    </source>
</evidence>
<dbReference type="AlphaFoldDB" id="A0A1V0P4F7"/>
<reference evidence="1 2" key="1">
    <citation type="journal article" date="2017" name="BMC Genomics">
        <title>Comparative and functional genomics of the Lactococcus lactis taxon; insights into evolution and niche adaptation.</title>
        <authorList>
            <person name="Kelleher P."/>
            <person name="Bottacini F."/>
            <person name="Mahony J."/>
            <person name="Kilcawley K.N."/>
            <person name="van Sinderen D."/>
        </authorList>
    </citation>
    <scope>NUCLEOTIDE SEQUENCE [LARGE SCALE GENOMIC DNA]</scope>
    <source>
        <strain evidence="1 2">UC06</strain>
    </source>
</reference>
<name>A0A1V0P4F7_LACLL</name>
<sequence length="83" mass="9872">MAISTKRKKYKTAEITEISRYFKEVAEAFEEDPKQILAHYQALYIAEKQKQMFDEMIVEKRKKLIERQKRTQENSNSGSELAQ</sequence>
<organism evidence="1 2">
    <name type="scientific">Lactococcus lactis subsp. lactis</name>
    <name type="common">Streptococcus lactis</name>
    <dbReference type="NCBI Taxonomy" id="1360"/>
    <lineage>
        <taxon>Bacteria</taxon>
        <taxon>Bacillati</taxon>
        <taxon>Bacillota</taxon>
        <taxon>Bacilli</taxon>
        <taxon>Lactobacillales</taxon>
        <taxon>Streptococcaceae</taxon>
        <taxon>Lactococcus</taxon>
    </lineage>
</organism>
<gene>
    <name evidence="1" type="ORF">LLUC06_2046</name>
</gene>
<evidence type="ECO:0000313" key="1">
    <source>
        <dbReference type="EMBL" id="ARE21588.1"/>
    </source>
</evidence>
<dbReference type="Proteomes" id="UP000192095">
    <property type="component" value="Chromosome"/>
</dbReference>
<accession>A0A1V0P4F7</accession>